<dbReference type="EMBL" id="JAOVZR010000001">
    <property type="protein sequence ID" value="MCY0147852.1"/>
    <property type="molecule type" value="Genomic_DNA"/>
</dbReference>
<proteinExistence type="predicted"/>
<keyword evidence="2" id="KW-1185">Reference proteome</keyword>
<organism evidence="1 2">
    <name type="scientific">Hoeflea algicola</name>
    <dbReference type="NCBI Taxonomy" id="2983763"/>
    <lineage>
        <taxon>Bacteria</taxon>
        <taxon>Pseudomonadati</taxon>
        <taxon>Pseudomonadota</taxon>
        <taxon>Alphaproteobacteria</taxon>
        <taxon>Hyphomicrobiales</taxon>
        <taxon>Rhizobiaceae</taxon>
        <taxon>Hoeflea</taxon>
    </lineage>
</organism>
<accession>A0ABT3Z7V0</accession>
<dbReference type="Proteomes" id="UP001073227">
    <property type="component" value="Unassembled WGS sequence"/>
</dbReference>
<reference evidence="1" key="1">
    <citation type="submission" date="2022-10" db="EMBL/GenBank/DDBJ databases">
        <title>Hoeflea sp. G2-23, isolated from marine algae.</title>
        <authorList>
            <person name="Kristyanto S."/>
            <person name="Kim J.M."/>
            <person name="Jeon C.O."/>
        </authorList>
    </citation>
    <scope>NUCLEOTIDE SEQUENCE</scope>
    <source>
        <strain evidence="1">G2-23</strain>
    </source>
</reference>
<sequence>MIVGTQFFTAPRVTTERAILTNASAAVTPESVEAGDEALDSLALLDNFVESAALGRKAFAEDRLKHLKEQMNTLSLFNLAPGFLAGHTARMAKELESAASDFASAFKTLAGLEQPANPGTATDGSVPTAYLEVMDDDAPLTARMSPEDAETAASFMNTAYQLRGVVELISDDARDSANMRRSADSARNTTDHVMTIMARLEGPSVFNKTFW</sequence>
<comment type="caution">
    <text evidence="1">The sequence shown here is derived from an EMBL/GenBank/DDBJ whole genome shotgun (WGS) entry which is preliminary data.</text>
</comment>
<dbReference type="RefSeq" id="WP_267653448.1">
    <property type="nucleotide sequence ID" value="NZ_JAOVZR010000001.1"/>
</dbReference>
<protein>
    <submittedName>
        <fullName evidence="1">Uncharacterized protein</fullName>
    </submittedName>
</protein>
<name>A0ABT3Z7V0_9HYPH</name>
<gene>
    <name evidence="1" type="ORF">OEG84_09030</name>
</gene>
<evidence type="ECO:0000313" key="2">
    <source>
        <dbReference type="Proteomes" id="UP001073227"/>
    </source>
</evidence>
<evidence type="ECO:0000313" key="1">
    <source>
        <dbReference type="EMBL" id="MCY0147852.1"/>
    </source>
</evidence>